<keyword evidence="5" id="KW-1185">Reference proteome</keyword>
<protein>
    <recommendedName>
        <fullName evidence="3">BTB domain-containing protein</fullName>
    </recommendedName>
</protein>
<dbReference type="InterPro" id="IPR011333">
    <property type="entry name" value="SKP1/BTB/POZ_sf"/>
</dbReference>
<dbReference type="EMBL" id="BRXU01000001">
    <property type="protein sequence ID" value="GLC47949.1"/>
    <property type="molecule type" value="Genomic_DNA"/>
</dbReference>
<comment type="pathway">
    <text evidence="1">Protein modification; protein ubiquitination.</text>
</comment>
<name>A0A9W6B911_9CHLO</name>
<evidence type="ECO:0000313" key="5">
    <source>
        <dbReference type="Proteomes" id="UP001165080"/>
    </source>
</evidence>
<dbReference type="SUPFAM" id="SSF54695">
    <property type="entry name" value="POZ domain"/>
    <property type="match status" value="1"/>
</dbReference>
<feature type="region of interest" description="Disordered" evidence="2">
    <location>
        <begin position="186"/>
        <end position="207"/>
    </location>
</feature>
<dbReference type="PROSITE" id="PS50097">
    <property type="entry name" value="BTB"/>
    <property type="match status" value="1"/>
</dbReference>
<dbReference type="InterPro" id="IPR011705">
    <property type="entry name" value="BACK"/>
</dbReference>
<dbReference type="Proteomes" id="UP001165080">
    <property type="component" value="Unassembled WGS sequence"/>
</dbReference>
<reference evidence="4 5" key="1">
    <citation type="journal article" date="2023" name="Commun. Biol.">
        <title>Reorganization of the ancestral sex-determining regions during the evolution of trioecy in Pleodorina starrii.</title>
        <authorList>
            <person name="Takahashi K."/>
            <person name="Suzuki S."/>
            <person name="Kawai-Toyooka H."/>
            <person name="Yamamoto K."/>
            <person name="Hamaji T."/>
            <person name="Ootsuki R."/>
            <person name="Yamaguchi H."/>
            <person name="Kawachi M."/>
            <person name="Higashiyama T."/>
            <person name="Nozaki H."/>
        </authorList>
    </citation>
    <scope>NUCLEOTIDE SEQUENCE [LARGE SCALE GENOMIC DNA]</scope>
    <source>
        <strain evidence="4 5">NIES-4479</strain>
    </source>
</reference>
<evidence type="ECO:0000259" key="3">
    <source>
        <dbReference type="PROSITE" id="PS50097"/>
    </source>
</evidence>
<evidence type="ECO:0000256" key="1">
    <source>
        <dbReference type="ARBA" id="ARBA00004906"/>
    </source>
</evidence>
<feature type="domain" description="BTB" evidence="3">
    <location>
        <begin position="71"/>
        <end position="151"/>
    </location>
</feature>
<gene>
    <name evidence="4" type="primary">PLEST000469</name>
    <name evidence="4" type="ORF">PLESTB_000042900</name>
</gene>
<proteinExistence type="predicted"/>
<dbReference type="Pfam" id="PF07707">
    <property type="entry name" value="BACK"/>
    <property type="match status" value="1"/>
</dbReference>
<dbReference type="InterPro" id="IPR051481">
    <property type="entry name" value="BTB-POZ/Galectin-3-binding"/>
</dbReference>
<dbReference type="PANTHER" id="PTHR24410:SF23">
    <property type="entry name" value="BTB DOMAIN-CONTAINING PROTEIN-RELATED"/>
    <property type="match status" value="1"/>
</dbReference>
<feature type="region of interest" description="Disordered" evidence="2">
    <location>
        <begin position="40"/>
        <end position="59"/>
    </location>
</feature>
<dbReference type="Gene3D" id="1.25.40.420">
    <property type="match status" value="1"/>
</dbReference>
<evidence type="ECO:0000256" key="2">
    <source>
        <dbReference type="SAM" id="MobiDB-lite"/>
    </source>
</evidence>
<dbReference type="InterPro" id="IPR000210">
    <property type="entry name" value="BTB/POZ_dom"/>
</dbReference>
<dbReference type="CDD" id="cd18186">
    <property type="entry name" value="BTB_POZ_ZBTB_KLHL-like"/>
    <property type="match status" value="1"/>
</dbReference>
<evidence type="ECO:0000313" key="4">
    <source>
        <dbReference type="EMBL" id="GLC47949.1"/>
    </source>
</evidence>
<organism evidence="4 5">
    <name type="scientific">Pleodorina starrii</name>
    <dbReference type="NCBI Taxonomy" id="330485"/>
    <lineage>
        <taxon>Eukaryota</taxon>
        <taxon>Viridiplantae</taxon>
        <taxon>Chlorophyta</taxon>
        <taxon>core chlorophytes</taxon>
        <taxon>Chlorophyceae</taxon>
        <taxon>CS clade</taxon>
        <taxon>Chlamydomonadales</taxon>
        <taxon>Volvocaceae</taxon>
        <taxon>Pleodorina</taxon>
    </lineage>
</organism>
<comment type="caution">
    <text evidence="4">The sequence shown here is derived from an EMBL/GenBank/DDBJ whole genome shotgun (WGS) entry which is preliminary data.</text>
</comment>
<dbReference type="PANTHER" id="PTHR24410">
    <property type="entry name" value="HL07962P-RELATED"/>
    <property type="match status" value="1"/>
</dbReference>
<dbReference type="Gene3D" id="3.30.710.10">
    <property type="entry name" value="Potassium Channel Kv1.1, Chain A"/>
    <property type="match status" value="1"/>
</dbReference>
<accession>A0A9W6B911</accession>
<sequence>MIECVNKSLLRGLPEVFASNRVSDCDVIFCLEENAPTGTVQPSTSAATCAPGGPEGAGRSLDTADWPNPSVAFGEPLPAHRLILILTSERFKAQIERWSAEGADEITSPSQPEQSACGRPQLRIPLSNEAEVPAARAAIRFAYTGEVPADSSVRQVLELRRQGAYLQISGCVAACNEVLTAKVSGSSRAGARSSNQTANGSNKRARISEEALQPPAVLELFDSKVLWPDPQAEPAFGAILATGKRSLVAHFGNSLAALNTPSLRDQLLALPAVALEALLESDEFGTDDEASVLLMLAEWMRINHHKAEPAVRQRLCRTVRLTHLSRPYLSLILPALAADHEKDPEAPAGWFSGASVLEAAFVTNYVSTTQVKRDWLLSAGKASVPIPEVLRASPRPQCIPPSGGLTFNWHIRKEDLLRAVRELQPGSVQCVYGAFDDQPQHGVFAWGFEWCVYLQLTGGQSTAGVFLQCDLPTALEPPGSRLSSEGTVTNNTAVPIPARLVVHRRQGAAVKDVKGTLNSPEAFVNIGFSWGWSKMLPLQDQQQLQQQDATGNTAAVAADPLAAWVEYLTDGKVSGTLTLLRPSP</sequence>
<dbReference type="AlphaFoldDB" id="A0A9W6B911"/>